<gene>
    <name evidence="6" type="ORF">EJ02DRAFT_495375</name>
</gene>
<comment type="similarity">
    <text evidence="2">Belongs to the histone H3 family.</text>
</comment>
<evidence type="ECO:0000256" key="1">
    <source>
        <dbReference type="ARBA" id="ARBA00004286"/>
    </source>
</evidence>
<dbReference type="SUPFAM" id="SSF47113">
    <property type="entry name" value="Histone-fold"/>
    <property type="match status" value="1"/>
</dbReference>
<organism evidence="6 7">
    <name type="scientific">Clathrospora elynae</name>
    <dbReference type="NCBI Taxonomy" id="706981"/>
    <lineage>
        <taxon>Eukaryota</taxon>
        <taxon>Fungi</taxon>
        <taxon>Dikarya</taxon>
        <taxon>Ascomycota</taxon>
        <taxon>Pezizomycotina</taxon>
        <taxon>Dothideomycetes</taxon>
        <taxon>Pleosporomycetidae</taxon>
        <taxon>Pleosporales</taxon>
        <taxon>Diademaceae</taxon>
        <taxon>Clathrospora</taxon>
    </lineage>
</organism>
<evidence type="ECO:0000256" key="4">
    <source>
        <dbReference type="ARBA" id="ARBA00023269"/>
    </source>
</evidence>
<keyword evidence="7" id="KW-1185">Reference proteome</keyword>
<dbReference type="GO" id="GO:0046982">
    <property type="term" value="F:protein heterodimerization activity"/>
    <property type="evidence" value="ECO:0007669"/>
    <property type="project" value="InterPro"/>
</dbReference>
<keyword evidence="4" id="KW-0544">Nucleosome core</keyword>
<feature type="domain" description="Core Histone H2A/H2B/H3" evidence="5">
    <location>
        <begin position="45"/>
        <end position="134"/>
    </location>
</feature>
<proteinExistence type="inferred from homology"/>
<dbReference type="PANTHER" id="PTHR11426">
    <property type="entry name" value="HISTONE H3"/>
    <property type="match status" value="1"/>
</dbReference>
<dbReference type="InterPro" id="IPR000164">
    <property type="entry name" value="Histone_H3/CENP-A"/>
</dbReference>
<dbReference type="Gene3D" id="1.10.20.10">
    <property type="entry name" value="Histone, subunit A"/>
    <property type="match status" value="1"/>
</dbReference>
<dbReference type="Proteomes" id="UP000800038">
    <property type="component" value="Unassembled WGS sequence"/>
</dbReference>
<accession>A0A6A5T2W5</accession>
<dbReference type="PRINTS" id="PR00622">
    <property type="entry name" value="HISTONEH3"/>
</dbReference>
<comment type="subcellular location">
    <subcellularLocation>
        <location evidence="1">Chromosome</location>
    </subcellularLocation>
</comment>
<dbReference type="InterPro" id="IPR007125">
    <property type="entry name" value="H2A/H2B/H3"/>
</dbReference>
<dbReference type="InterPro" id="IPR009072">
    <property type="entry name" value="Histone-fold"/>
</dbReference>
<evidence type="ECO:0000313" key="7">
    <source>
        <dbReference type="Proteomes" id="UP000800038"/>
    </source>
</evidence>
<dbReference type="SMART" id="SM00428">
    <property type="entry name" value="H3"/>
    <property type="match status" value="1"/>
</dbReference>
<evidence type="ECO:0000256" key="2">
    <source>
        <dbReference type="ARBA" id="ARBA00010343"/>
    </source>
</evidence>
<dbReference type="GO" id="GO:0000786">
    <property type="term" value="C:nucleosome"/>
    <property type="evidence" value="ECO:0007669"/>
    <property type="project" value="UniProtKB-KW"/>
</dbReference>
<dbReference type="AlphaFoldDB" id="A0A6A5T2W5"/>
<sequence>VRKKAAEVTGPREPRKQINYKHNKERVQVFRGSSSGCQVRKSRPGMRALQEIKYYQRTTGLLLLPTPFRRLCRKVAQDGCGDNTDHQWRPQALDALQNRAEDFLVSILSASNVTAIHARRVTIQPKDMMLACRLTDMMGDWLKIVRTICRERS</sequence>
<dbReference type="GO" id="GO:0030527">
    <property type="term" value="F:structural constituent of chromatin"/>
    <property type="evidence" value="ECO:0007669"/>
    <property type="project" value="InterPro"/>
</dbReference>
<dbReference type="OrthoDB" id="842664at2759"/>
<keyword evidence="4" id="KW-0238">DNA-binding</keyword>
<reference evidence="6" key="1">
    <citation type="journal article" date="2020" name="Stud. Mycol.">
        <title>101 Dothideomycetes genomes: a test case for predicting lifestyles and emergence of pathogens.</title>
        <authorList>
            <person name="Haridas S."/>
            <person name="Albert R."/>
            <person name="Binder M."/>
            <person name="Bloem J."/>
            <person name="Labutti K."/>
            <person name="Salamov A."/>
            <person name="Andreopoulos B."/>
            <person name="Baker S."/>
            <person name="Barry K."/>
            <person name="Bills G."/>
            <person name="Bluhm B."/>
            <person name="Cannon C."/>
            <person name="Castanera R."/>
            <person name="Culley D."/>
            <person name="Daum C."/>
            <person name="Ezra D."/>
            <person name="Gonzalez J."/>
            <person name="Henrissat B."/>
            <person name="Kuo A."/>
            <person name="Liang C."/>
            <person name="Lipzen A."/>
            <person name="Lutzoni F."/>
            <person name="Magnuson J."/>
            <person name="Mondo S."/>
            <person name="Nolan M."/>
            <person name="Ohm R."/>
            <person name="Pangilinan J."/>
            <person name="Park H.-J."/>
            <person name="Ramirez L."/>
            <person name="Alfaro M."/>
            <person name="Sun H."/>
            <person name="Tritt A."/>
            <person name="Yoshinaga Y."/>
            <person name="Zwiers L.-H."/>
            <person name="Turgeon B."/>
            <person name="Goodwin S."/>
            <person name="Spatafora J."/>
            <person name="Crous P."/>
            <person name="Grigoriev I."/>
        </authorList>
    </citation>
    <scope>NUCLEOTIDE SEQUENCE</scope>
    <source>
        <strain evidence="6">CBS 161.51</strain>
    </source>
</reference>
<keyword evidence="3" id="KW-0158">Chromosome</keyword>
<protein>
    <submittedName>
        <fullName evidence="6">Histone-fold-containing protein</fullName>
    </submittedName>
</protein>
<dbReference type="GO" id="GO:0003677">
    <property type="term" value="F:DNA binding"/>
    <property type="evidence" value="ECO:0007669"/>
    <property type="project" value="InterPro"/>
</dbReference>
<name>A0A6A5T2W5_9PLEO</name>
<evidence type="ECO:0000256" key="3">
    <source>
        <dbReference type="ARBA" id="ARBA00022454"/>
    </source>
</evidence>
<evidence type="ECO:0000313" key="6">
    <source>
        <dbReference type="EMBL" id="KAF1946538.1"/>
    </source>
</evidence>
<dbReference type="EMBL" id="ML976003">
    <property type="protein sequence ID" value="KAF1946538.1"/>
    <property type="molecule type" value="Genomic_DNA"/>
</dbReference>
<dbReference type="Pfam" id="PF00125">
    <property type="entry name" value="Histone"/>
    <property type="match status" value="1"/>
</dbReference>
<evidence type="ECO:0000259" key="5">
    <source>
        <dbReference type="Pfam" id="PF00125"/>
    </source>
</evidence>
<feature type="non-terminal residue" evidence="6">
    <location>
        <position position="1"/>
    </location>
</feature>